<keyword evidence="1" id="KW-0812">Transmembrane</keyword>
<reference evidence="2 3" key="1">
    <citation type="journal article" date="2016" name="Nat. Commun.">
        <title>Thousands of microbial genomes shed light on interconnected biogeochemical processes in an aquifer system.</title>
        <authorList>
            <person name="Anantharaman K."/>
            <person name="Brown C.T."/>
            <person name="Hug L.A."/>
            <person name="Sharon I."/>
            <person name="Castelle C.J."/>
            <person name="Probst A.J."/>
            <person name="Thomas B.C."/>
            <person name="Singh A."/>
            <person name="Wilkins M.J."/>
            <person name="Karaoz U."/>
            <person name="Brodie E.L."/>
            <person name="Williams K.H."/>
            <person name="Hubbard S.S."/>
            <person name="Banfield J.F."/>
        </authorList>
    </citation>
    <scope>NUCLEOTIDE SEQUENCE [LARGE SCALE GENOMIC DNA]</scope>
</reference>
<feature type="transmembrane region" description="Helical" evidence="1">
    <location>
        <begin position="6"/>
        <end position="26"/>
    </location>
</feature>
<organism evidence="2 3">
    <name type="scientific">Candidatus Andersenbacteria bacterium RIFCSPHIGHO2_12_FULL_45_11</name>
    <dbReference type="NCBI Taxonomy" id="1797281"/>
    <lineage>
        <taxon>Bacteria</taxon>
        <taxon>Candidatus Anderseniibacteriota</taxon>
    </lineage>
</organism>
<keyword evidence="1" id="KW-1133">Transmembrane helix</keyword>
<dbReference type="EMBL" id="MHHR01000009">
    <property type="protein sequence ID" value="OGY34831.1"/>
    <property type="molecule type" value="Genomic_DNA"/>
</dbReference>
<evidence type="ECO:0000313" key="3">
    <source>
        <dbReference type="Proteomes" id="UP000177528"/>
    </source>
</evidence>
<dbReference type="AlphaFoldDB" id="A0A1G1X4V4"/>
<evidence type="ECO:0000256" key="1">
    <source>
        <dbReference type="SAM" id="Phobius"/>
    </source>
</evidence>
<dbReference type="Proteomes" id="UP000177528">
    <property type="component" value="Unassembled WGS sequence"/>
</dbReference>
<proteinExistence type="predicted"/>
<sequence>MTDTNSIGLRIAAITITLLLGAFGIFKGAEFGIMKYRQSQVQNNSVVPIASIAPTVTPEAPLTPELEQELSILTGAVQQSLIGYTKKYIESLPADIPKDEVLDQKNVQGFVDANRGVLLATLPAGTIKTTTASGKKAIQTYLDSISASHNKAIAPVTGTAIIAALGKQQSGEDLEALAPIRTSLEQNFSLFSSVLSPKEAIALHTKLLQATQSLITNVKLLQDMRTDVVAGLIGQRNITDLNLVFADIASQIQALETKYKLE</sequence>
<protein>
    <submittedName>
        <fullName evidence="2">Uncharacterized protein</fullName>
    </submittedName>
</protein>
<comment type="caution">
    <text evidence="2">The sequence shown here is derived from an EMBL/GenBank/DDBJ whole genome shotgun (WGS) entry which is preliminary data.</text>
</comment>
<gene>
    <name evidence="2" type="ORF">A3D99_02895</name>
</gene>
<name>A0A1G1X4V4_9BACT</name>
<keyword evidence="1" id="KW-0472">Membrane</keyword>
<evidence type="ECO:0000313" key="2">
    <source>
        <dbReference type="EMBL" id="OGY34831.1"/>
    </source>
</evidence>
<accession>A0A1G1X4V4</accession>